<name>A0A061ICX9_CRIGR</name>
<dbReference type="GO" id="GO:0005664">
    <property type="term" value="C:nuclear origin of replication recognition complex"/>
    <property type="evidence" value="ECO:0007669"/>
    <property type="project" value="InterPro"/>
</dbReference>
<feature type="domain" description="Origin recognition complex subunit 3 N-terminal" evidence="2">
    <location>
        <begin position="23"/>
        <end position="125"/>
    </location>
</feature>
<evidence type="ECO:0000259" key="2">
    <source>
        <dbReference type="Pfam" id="PF07034"/>
    </source>
</evidence>
<feature type="transmembrane region" description="Helical" evidence="1">
    <location>
        <begin position="119"/>
        <end position="137"/>
    </location>
</feature>
<sequence length="138" mass="16483">MRLRRKKCVIVEDFFPLCISKRSLGCFVFKPDFKKRKISVPIEDYFKNEKLESEDSKLRFETYHLLWQRMKSETEQLQEELNKNLFDSLIDFLQKSHSDFQKNSGNWGCQMKLREIPTAALILGMYVSVYSCMPVHIF</sequence>
<dbReference type="InterPro" id="IPR020795">
    <property type="entry name" value="ORC3"/>
</dbReference>
<dbReference type="GO" id="GO:0006270">
    <property type="term" value="P:DNA replication initiation"/>
    <property type="evidence" value="ECO:0007669"/>
    <property type="project" value="TreeGrafter"/>
</dbReference>
<accession>A0A061ICX9</accession>
<dbReference type="AlphaFoldDB" id="A0A061ICX9"/>
<dbReference type="GO" id="GO:0031261">
    <property type="term" value="C:DNA replication preinitiation complex"/>
    <property type="evidence" value="ECO:0007669"/>
    <property type="project" value="TreeGrafter"/>
</dbReference>
<dbReference type="PANTHER" id="PTHR12748">
    <property type="entry name" value="ORIGIN RECOGNITION COMPLEX SUBUNIT 3"/>
    <property type="match status" value="1"/>
</dbReference>
<evidence type="ECO:0000313" key="4">
    <source>
        <dbReference type="Proteomes" id="UP000030759"/>
    </source>
</evidence>
<dbReference type="GO" id="GO:0003688">
    <property type="term" value="F:DNA replication origin binding"/>
    <property type="evidence" value="ECO:0007669"/>
    <property type="project" value="TreeGrafter"/>
</dbReference>
<dbReference type="GO" id="GO:0005656">
    <property type="term" value="C:nuclear pre-replicative complex"/>
    <property type="evidence" value="ECO:0007669"/>
    <property type="project" value="TreeGrafter"/>
</dbReference>
<proteinExistence type="predicted"/>
<dbReference type="EMBL" id="KE669998">
    <property type="protein sequence ID" value="ERE82427.1"/>
    <property type="molecule type" value="Genomic_DNA"/>
</dbReference>
<organism evidence="3 4">
    <name type="scientific">Cricetulus griseus</name>
    <name type="common">Chinese hamster</name>
    <name type="synonym">Cricetulus barabensis griseus</name>
    <dbReference type="NCBI Taxonomy" id="10029"/>
    <lineage>
        <taxon>Eukaryota</taxon>
        <taxon>Metazoa</taxon>
        <taxon>Chordata</taxon>
        <taxon>Craniata</taxon>
        <taxon>Vertebrata</taxon>
        <taxon>Euteleostomi</taxon>
        <taxon>Mammalia</taxon>
        <taxon>Eutheria</taxon>
        <taxon>Euarchontoglires</taxon>
        <taxon>Glires</taxon>
        <taxon>Rodentia</taxon>
        <taxon>Myomorpha</taxon>
        <taxon>Muroidea</taxon>
        <taxon>Cricetidae</taxon>
        <taxon>Cricetinae</taxon>
        <taxon>Cricetulus</taxon>
    </lineage>
</organism>
<evidence type="ECO:0000256" key="1">
    <source>
        <dbReference type="SAM" id="Phobius"/>
    </source>
</evidence>
<keyword evidence="1" id="KW-0812">Transmembrane</keyword>
<dbReference type="InterPro" id="IPR045667">
    <property type="entry name" value="ORC3_N"/>
</dbReference>
<keyword evidence="1" id="KW-1133">Transmembrane helix</keyword>
<protein>
    <submittedName>
        <fullName evidence="3">Origin recognition complex subunit 3-like protein</fullName>
    </submittedName>
</protein>
<gene>
    <name evidence="3" type="ORF">H671_2g7460</name>
</gene>
<reference evidence="4" key="1">
    <citation type="journal article" date="2013" name="Nat. Biotechnol.">
        <title>Chinese hamster genome sequenced from sorted chromosomes.</title>
        <authorList>
            <person name="Brinkrolf K."/>
            <person name="Rupp O."/>
            <person name="Laux H."/>
            <person name="Kollin F."/>
            <person name="Ernst W."/>
            <person name="Linke B."/>
            <person name="Kofler R."/>
            <person name="Romand S."/>
            <person name="Hesse F."/>
            <person name="Budach W.E."/>
            <person name="Galosy S."/>
            <person name="Muller D."/>
            <person name="Noll T."/>
            <person name="Wienberg J."/>
            <person name="Jostock T."/>
            <person name="Leonard M."/>
            <person name="Grillari J."/>
            <person name="Tauch A."/>
            <person name="Goesmann A."/>
            <person name="Helk B."/>
            <person name="Mott J.E."/>
            <person name="Puhler A."/>
            <person name="Borth N."/>
        </authorList>
    </citation>
    <scope>NUCLEOTIDE SEQUENCE [LARGE SCALE GENOMIC DNA]</scope>
    <source>
        <strain evidence="4">17A/GY</strain>
    </source>
</reference>
<dbReference type="Proteomes" id="UP000030759">
    <property type="component" value="Unassembled WGS sequence"/>
</dbReference>
<keyword evidence="1" id="KW-0472">Membrane</keyword>
<evidence type="ECO:0000313" key="3">
    <source>
        <dbReference type="EMBL" id="ERE82427.1"/>
    </source>
</evidence>
<dbReference type="PANTHER" id="PTHR12748:SF0">
    <property type="entry name" value="ORIGIN RECOGNITION COMPLEX SUBUNIT 3"/>
    <property type="match status" value="1"/>
</dbReference>
<dbReference type="Pfam" id="PF07034">
    <property type="entry name" value="ORC3_N"/>
    <property type="match status" value="1"/>
</dbReference>